<dbReference type="RefSeq" id="WP_322446498.1">
    <property type="nucleotide sequence ID" value="NZ_JAXOFX010000005.1"/>
</dbReference>
<comment type="caution">
    <text evidence="5">The sequence shown here is derived from an EMBL/GenBank/DDBJ whole genome shotgun (WGS) entry which is preliminary data.</text>
</comment>
<dbReference type="CDD" id="cd01948">
    <property type="entry name" value="EAL"/>
    <property type="match status" value="1"/>
</dbReference>
<dbReference type="Gene3D" id="3.30.70.270">
    <property type="match status" value="1"/>
</dbReference>
<dbReference type="Gene3D" id="3.30.450.40">
    <property type="match status" value="1"/>
</dbReference>
<evidence type="ECO:0000259" key="4">
    <source>
        <dbReference type="PROSITE" id="PS50887"/>
    </source>
</evidence>
<feature type="domain" description="PAS" evidence="1">
    <location>
        <begin position="196"/>
        <end position="242"/>
    </location>
</feature>
<dbReference type="SUPFAM" id="SSF55073">
    <property type="entry name" value="Nucleotide cyclase"/>
    <property type="match status" value="1"/>
</dbReference>
<accession>A0ABU5IYF1</accession>
<dbReference type="Proteomes" id="UP001290455">
    <property type="component" value="Unassembled WGS sequence"/>
</dbReference>
<protein>
    <submittedName>
        <fullName evidence="5">EAL domain-containing protein</fullName>
    </submittedName>
</protein>
<dbReference type="NCBIfam" id="TIGR00254">
    <property type="entry name" value="GGDEF"/>
    <property type="match status" value="1"/>
</dbReference>
<dbReference type="Gene3D" id="3.30.450.20">
    <property type="entry name" value="PAS domain"/>
    <property type="match status" value="1"/>
</dbReference>
<dbReference type="PANTHER" id="PTHR44757:SF2">
    <property type="entry name" value="BIOFILM ARCHITECTURE MAINTENANCE PROTEIN MBAA"/>
    <property type="match status" value="1"/>
</dbReference>
<proteinExistence type="predicted"/>
<dbReference type="PROSITE" id="PS50883">
    <property type="entry name" value="EAL"/>
    <property type="match status" value="1"/>
</dbReference>
<dbReference type="InterPro" id="IPR029787">
    <property type="entry name" value="Nucleotide_cyclase"/>
</dbReference>
<dbReference type="Pfam" id="PF00563">
    <property type="entry name" value="EAL"/>
    <property type="match status" value="1"/>
</dbReference>
<dbReference type="EMBL" id="JAXOFX010000005">
    <property type="protein sequence ID" value="MDZ5472200.1"/>
    <property type="molecule type" value="Genomic_DNA"/>
</dbReference>
<dbReference type="InterPro" id="IPR052155">
    <property type="entry name" value="Biofilm_reg_signaling"/>
</dbReference>
<dbReference type="PROSITE" id="PS50112">
    <property type="entry name" value="PAS"/>
    <property type="match status" value="1"/>
</dbReference>
<gene>
    <name evidence="5" type="ORF">SM124_10610</name>
</gene>
<dbReference type="InterPro" id="IPR029016">
    <property type="entry name" value="GAF-like_dom_sf"/>
</dbReference>
<feature type="domain" description="EAL" evidence="3">
    <location>
        <begin position="492"/>
        <end position="745"/>
    </location>
</feature>
<dbReference type="SMART" id="SM00052">
    <property type="entry name" value="EAL"/>
    <property type="match status" value="1"/>
</dbReference>
<evidence type="ECO:0000259" key="2">
    <source>
        <dbReference type="PROSITE" id="PS50113"/>
    </source>
</evidence>
<dbReference type="CDD" id="cd00130">
    <property type="entry name" value="PAS"/>
    <property type="match status" value="1"/>
</dbReference>
<evidence type="ECO:0000259" key="3">
    <source>
        <dbReference type="PROSITE" id="PS50883"/>
    </source>
</evidence>
<reference evidence="5 6" key="1">
    <citation type="submission" date="2023-11" db="EMBL/GenBank/DDBJ databases">
        <title>Bacillus jintuensis, isolated from a mudflat on the Beibu Gulf coast.</title>
        <authorList>
            <person name="Li M."/>
        </authorList>
    </citation>
    <scope>NUCLEOTIDE SEQUENCE [LARGE SCALE GENOMIC DNA]</scope>
    <source>
        <strain evidence="5 6">31A1R</strain>
    </source>
</reference>
<dbReference type="SMART" id="SM00267">
    <property type="entry name" value="GGDEF"/>
    <property type="match status" value="1"/>
</dbReference>
<organism evidence="5 6">
    <name type="scientific">Robertmurraya mangrovi</name>
    <dbReference type="NCBI Taxonomy" id="3098077"/>
    <lineage>
        <taxon>Bacteria</taxon>
        <taxon>Bacillati</taxon>
        <taxon>Bacillota</taxon>
        <taxon>Bacilli</taxon>
        <taxon>Bacillales</taxon>
        <taxon>Bacillaceae</taxon>
        <taxon>Robertmurraya</taxon>
    </lineage>
</organism>
<dbReference type="InterPro" id="IPR000014">
    <property type="entry name" value="PAS"/>
</dbReference>
<dbReference type="InterPro" id="IPR000160">
    <property type="entry name" value="GGDEF_dom"/>
</dbReference>
<dbReference type="InterPro" id="IPR035965">
    <property type="entry name" value="PAS-like_dom_sf"/>
</dbReference>
<dbReference type="Pfam" id="PF00990">
    <property type="entry name" value="GGDEF"/>
    <property type="match status" value="1"/>
</dbReference>
<dbReference type="PROSITE" id="PS50113">
    <property type="entry name" value="PAC"/>
    <property type="match status" value="1"/>
</dbReference>
<dbReference type="PROSITE" id="PS50887">
    <property type="entry name" value="GGDEF"/>
    <property type="match status" value="1"/>
</dbReference>
<evidence type="ECO:0000313" key="6">
    <source>
        <dbReference type="Proteomes" id="UP001290455"/>
    </source>
</evidence>
<dbReference type="CDD" id="cd01949">
    <property type="entry name" value="GGDEF"/>
    <property type="match status" value="1"/>
</dbReference>
<dbReference type="SUPFAM" id="SSF55785">
    <property type="entry name" value="PYP-like sensor domain (PAS domain)"/>
    <property type="match status" value="1"/>
</dbReference>
<dbReference type="Gene3D" id="3.20.20.450">
    <property type="entry name" value="EAL domain"/>
    <property type="match status" value="1"/>
</dbReference>
<dbReference type="SUPFAM" id="SSF141868">
    <property type="entry name" value="EAL domain-like"/>
    <property type="match status" value="1"/>
</dbReference>
<feature type="domain" description="PAC" evidence="2">
    <location>
        <begin position="265"/>
        <end position="318"/>
    </location>
</feature>
<dbReference type="PANTHER" id="PTHR44757">
    <property type="entry name" value="DIGUANYLATE CYCLASE DGCP"/>
    <property type="match status" value="1"/>
</dbReference>
<name>A0ABU5IYF1_9BACI</name>
<keyword evidence="6" id="KW-1185">Reference proteome</keyword>
<evidence type="ECO:0000259" key="1">
    <source>
        <dbReference type="PROSITE" id="PS50112"/>
    </source>
</evidence>
<sequence length="748" mass="85376">MSGLAKLDNTIIILESKQKCRELGLNPTDIPSPLFIDEDTLKEVQSEYSEILEVVNFFVLKFFDMLQGTPILFVVSDDQGTILEVQGDLTIKKMIEQLGFKPGVIFRESHNGTNAINLALEKKQPVQLLGDQHYHHFLHQSACYTVPINCVSHTEKTGTISIMTLIEYSSPLLLTMLTTVVDSIERELITRHQNRELNIFNQIMSDSTGTGFIMTDKQGYIKEFSKFAEKLTGMSKESTLGRPVEDIKPIGKCLKEVLDSNQFFSDIDLPIINKITSKKTMCLFDGMPIYDERGELIGAFGKFKDITERYEAEEKINYLAYHDDLTGLPNRRAFQQRLTKELEEAIRNKSMLALFVLDLDRFKLINDTLGHDKGDLLLIEVANKIKNHLNHKASLFRMGGDEFTIILTNVHHQQEVNDLGKSLIELFKDPFTIKDIEFHVSTSIGISFYPHDGHDIDTLFSQADTAMYRAKDQGKNTYMIYHSNMKERFFEKLTLENQIRTAIQNNQFELHYQPQIDLKTGNMVGAEALIRWNHPHLGMISPQDFIPLVEEMGLAVLMGEWVIETACKQLKSWLNKGVEPFRVSVNLSPQQFIKQNLVDTIERILTEVDLEPQFLEIEITESMTMDVERAIITLDKLNKLGVKIAIDDFGTGYSSLNYLKNFSIHRLKIDRTFVKDIMNNENDAKIVSTIISMAHGLKLEVLAEGVETQDQAAYLSRLNCNQAQGFYYSKPLPSVEIENRFLTKGQSL</sequence>
<evidence type="ECO:0000313" key="5">
    <source>
        <dbReference type="EMBL" id="MDZ5472200.1"/>
    </source>
</evidence>
<feature type="domain" description="GGDEF" evidence="4">
    <location>
        <begin position="350"/>
        <end position="483"/>
    </location>
</feature>
<dbReference type="InterPro" id="IPR035919">
    <property type="entry name" value="EAL_sf"/>
</dbReference>
<dbReference type="InterPro" id="IPR043128">
    <property type="entry name" value="Rev_trsase/Diguanyl_cyclase"/>
</dbReference>
<dbReference type="NCBIfam" id="TIGR00229">
    <property type="entry name" value="sensory_box"/>
    <property type="match status" value="1"/>
</dbReference>
<dbReference type="InterPro" id="IPR000700">
    <property type="entry name" value="PAS-assoc_C"/>
</dbReference>
<dbReference type="InterPro" id="IPR001633">
    <property type="entry name" value="EAL_dom"/>
</dbReference>